<name>A0A5B7I9N9_PORTR</name>
<accession>A0A5B7I9N9</accession>
<gene>
    <name evidence="1" type="ORF">E2C01_073410</name>
</gene>
<comment type="caution">
    <text evidence="1">The sequence shown here is derived from an EMBL/GenBank/DDBJ whole genome shotgun (WGS) entry which is preliminary data.</text>
</comment>
<evidence type="ECO:0000313" key="2">
    <source>
        <dbReference type="Proteomes" id="UP000324222"/>
    </source>
</evidence>
<organism evidence="1 2">
    <name type="scientific">Portunus trituberculatus</name>
    <name type="common">Swimming crab</name>
    <name type="synonym">Neptunus trituberculatus</name>
    <dbReference type="NCBI Taxonomy" id="210409"/>
    <lineage>
        <taxon>Eukaryota</taxon>
        <taxon>Metazoa</taxon>
        <taxon>Ecdysozoa</taxon>
        <taxon>Arthropoda</taxon>
        <taxon>Crustacea</taxon>
        <taxon>Multicrustacea</taxon>
        <taxon>Malacostraca</taxon>
        <taxon>Eumalacostraca</taxon>
        <taxon>Eucarida</taxon>
        <taxon>Decapoda</taxon>
        <taxon>Pleocyemata</taxon>
        <taxon>Brachyura</taxon>
        <taxon>Eubrachyura</taxon>
        <taxon>Portunoidea</taxon>
        <taxon>Portunidae</taxon>
        <taxon>Portuninae</taxon>
        <taxon>Portunus</taxon>
    </lineage>
</organism>
<dbReference type="Proteomes" id="UP000324222">
    <property type="component" value="Unassembled WGS sequence"/>
</dbReference>
<dbReference type="EMBL" id="VSRR010049678">
    <property type="protein sequence ID" value="MPC78905.1"/>
    <property type="molecule type" value="Genomic_DNA"/>
</dbReference>
<keyword evidence="2" id="KW-1185">Reference proteome</keyword>
<dbReference type="AlphaFoldDB" id="A0A5B7I9N9"/>
<reference evidence="1 2" key="1">
    <citation type="submission" date="2019-05" db="EMBL/GenBank/DDBJ databases">
        <title>Another draft genome of Portunus trituberculatus and its Hox gene families provides insights of decapod evolution.</title>
        <authorList>
            <person name="Jeong J.-H."/>
            <person name="Song I."/>
            <person name="Kim S."/>
            <person name="Choi T."/>
            <person name="Kim D."/>
            <person name="Ryu S."/>
            <person name="Kim W."/>
        </authorList>
    </citation>
    <scope>NUCLEOTIDE SEQUENCE [LARGE SCALE GENOMIC DNA]</scope>
    <source>
        <tissue evidence="1">Muscle</tissue>
    </source>
</reference>
<proteinExistence type="predicted"/>
<protein>
    <submittedName>
        <fullName evidence="1">Uncharacterized protein</fullName>
    </submittedName>
</protein>
<evidence type="ECO:0000313" key="1">
    <source>
        <dbReference type="EMBL" id="MPC78905.1"/>
    </source>
</evidence>
<sequence length="180" mass="20348">MHAQHLNSVNPGSFSKELNKPYKANNLPTIIIPEDPPSSGILNLMPQHTLDTTTSEYLETTINTNTAPSQTITRNLETNATISNKHMPIPTNIQTEDMPTLEKLPGAQLGMQIITKKSEGWLKETFSLNYLETAIDMGKFKWRFTTTAHTEQKIYNCLINNEIDLSNCWCIIEDTLQQNL</sequence>